<feature type="transmembrane region" description="Helical" evidence="9">
    <location>
        <begin position="162"/>
        <end position="181"/>
    </location>
</feature>
<evidence type="ECO:0000256" key="4">
    <source>
        <dbReference type="ARBA" id="ARBA00022597"/>
    </source>
</evidence>
<keyword evidence="4 8" id="KW-0762">Sugar transport</keyword>
<feature type="transmembrane region" description="Helical" evidence="9">
    <location>
        <begin position="304"/>
        <end position="325"/>
    </location>
</feature>
<keyword evidence="7 8" id="KW-0472">Membrane</keyword>
<keyword evidence="3 8" id="KW-1003">Cell membrane</keyword>
<evidence type="ECO:0000313" key="12">
    <source>
        <dbReference type="Proteomes" id="UP000005990"/>
    </source>
</evidence>
<feature type="transmembrane region" description="Helical" evidence="9">
    <location>
        <begin position="361"/>
        <end position="379"/>
    </location>
</feature>
<dbReference type="GO" id="GO:0009401">
    <property type="term" value="P:phosphoenolpyruvate-dependent sugar phosphotransferase system"/>
    <property type="evidence" value="ECO:0007669"/>
    <property type="project" value="InterPro"/>
</dbReference>
<proteinExistence type="predicted"/>
<feature type="transmembrane region" description="Helical" evidence="9">
    <location>
        <begin position="410"/>
        <end position="430"/>
    </location>
</feature>
<dbReference type="PIRSF" id="PIRSF006351">
    <property type="entry name" value="PTS_EIIC-Cellobiose"/>
    <property type="match status" value="1"/>
</dbReference>
<feature type="transmembrane region" description="Helical" evidence="9">
    <location>
        <begin position="205"/>
        <end position="226"/>
    </location>
</feature>
<keyword evidence="2 8" id="KW-0813">Transport</keyword>
<dbReference type="InterPro" id="IPR003352">
    <property type="entry name" value="PTS_EIIC"/>
</dbReference>
<dbReference type="AlphaFoldDB" id="E4KR34"/>
<comment type="subcellular location">
    <subcellularLocation>
        <location evidence="1">Cell membrane</location>
        <topology evidence="1">Multi-pass membrane protein</topology>
    </subcellularLocation>
</comment>
<dbReference type="eggNOG" id="COG1455">
    <property type="taxonomic scope" value="Bacteria"/>
</dbReference>
<feature type="transmembrane region" description="Helical" evidence="9">
    <location>
        <begin position="33"/>
        <end position="53"/>
    </location>
</feature>
<dbReference type="GO" id="GO:1901264">
    <property type="term" value="P:carbohydrate derivative transport"/>
    <property type="evidence" value="ECO:0007669"/>
    <property type="project" value="TreeGrafter"/>
</dbReference>
<dbReference type="Pfam" id="PF02378">
    <property type="entry name" value="PTS_EIIC"/>
    <property type="match status" value="1"/>
</dbReference>
<dbReference type="Proteomes" id="UP000005990">
    <property type="component" value="Unassembled WGS sequence"/>
</dbReference>
<dbReference type="OrthoDB" id="1550290at2"/>
<comment type="caution">
    <text evidence="11">The sequence shown here is derived from an EMBL/GenBank/DDBJ whole genome shotgun (WGS) entry which is preliminary data.</text>
</comment>
<dbReference type="STRING" id="908337.HMPREF9257_0747"/>
<dbReference type="InterPro" id="IPR051088">
    <property type="entry name" value="PTS_Sugar-EIIC/EIIB"/>
</dbReference>
<feature type="transmembrane region" description="Helical" evidence="9">
    <location>
        <begin position="337"/>
        <end position="355"/>
    </location>
</feature>
<dbReference type="EMBL" id="AENN01000017">
    <property type="protein sequence ID" value="EFR30629.1"/>
    <property type="molecule type" value="Genomic_DNA"/>
</dbReference>
<reference evidence="11 12" key="1">
    <citation type="submission" date="2010-10" db="EMBL/GenBank/DDBJ databases">
        <authorList>
            <person name="Durkin A.S."/>
            <person name="Madupu R."/>
            <person name="Torralba M."/>
            <person name="Gillis M."/>
            <person name="Methe B."/>
            <person name="Sutton G."/>
            <person name="Nelson K.E."/>
        </authorList>
    </citation>
    <scope>NUCLEOTIDE SEQUENCE [LARGE SCALE GENOMIC DNA]</scope>
    <source>
        <strain evidence="11 12">ACS-139-V-Col8</strain>
    </source>
</reference>
<evidence type="ECO:0000256" key="2">
    <source>
        <dbReference type="ARBA" id="ARBA00022448"/>
    </source>
</evidence>
<evidence type="ECO:0000256" key="6">
    <source>
        <dbReference type="ARBA" id="ARBA00022989"/>
    </source>
</evidence>
<feature type="domain" description="PTS EIIC type-3" evidence="10">
    <location>
        <begin position="9"/>
        <end position="430"/>
    </location>
</feature>
<accession>E4KR34</accession>
<organism evidence="11 12">
    <name type="scientific">Eremococcus coleocola ACS-139-V-Col8</name>
    <dbReference type="NCBI Taxonomy" id="908337"/>
    <lineage>
        <taxon>Bacteria</taxon>
        <taxon>Bacillati</taxon>
        <taxon>Bacillota</taxon>
        <taxon>Bacilli</taxon>
        <taxon>Lactobacillales</taxon>
        <taxon>Aerococcaceae</taxon>
        <taxon>Eremococcus</taxon>
    </lineage>
</organism>
<evidence type="ECO:0000256" key="7">
    <source>
        <dbReference type="ARBA" id="ARBA00023136"/>
    </source>
</evidence>
<dbReference type="PROSITE" id="PS51105">
    <property type="entry name" value="PTS_EIIC_TYPE_3"/>
    <property type="match status" value="1"/>
</dbReference>
<name>E4KR34_9LACT</name>
<feature type="transmembrane region" description="Helical" evidence="9">
    <location>
        <begin position="73"/>
        <end position="96"/>
    </location>
</feature>
<feature type="transmembrane region" description="Helical" evidence="9">
    <location>
        <begin position="247"/>
        <end position="272"/>
    </location>
</feature>
<keyword evidence="6 9" id="KW-1133">Transmembrane helix</keyword>
<gene>
    <name evidence="11" type="ORF">HMPREF9257_0747</name>
</gene>
<keyword evidence="5 9" id="KW-0812">Transmembrane</keyword>
<evidence type="ECO:0000256" key="1">
    <source>
        <dbReference type="ARBA" id="ARBA00004651"/>
    </source>
</evidence>
<dbReference type="GO" id="GO:0008982">
    <property type="term" value="F:protein-N(PI)-phosphohistidine-sugar phosphotransferase activity"/>
    <property type="evidence" value="ECO:0007669"/>
    <property type="project" value="UniProtKB-UniRule"/>
</dbReference>
<evidence type="ECO:0000313" key="11">
    <source>
        <dbReference type="EMBL" id="EFR30629.1"/>
    </source>
</evidence>
<dbReference type="NCBIfam" id="TIGR00410">
    <property type="entry name" value="lacE"/>
    <property type="match status" value="1"/>
</dbReference>
<protein>
    <recommendedName>
        <fullName evidence="8">Permease IIC component</fullName>
    </recommendedName>
</protein>
<evidence type="ECO:0000256" key="9">
    <source>
        <dbReference type="SAM" id="Phobius"/>
    </source>
</evidence>
<dbReference type="InterPro" id="IPR004796">
    <property type="entry name" value="PTS_IIC_cello"/>
</dbReference>
<evidence type="ECO:0000256" key="3">
    <source>
        <dbReference type="ARBA" id="ARBA00022475"/>
    </source>
</evidence>
<evidence type="ECO:0000256" key="8">
    <source>
        <dbReference type="PIRNR" id="PIRNR006351"/>
    </source>
</evidence>
<dbReference type="PANTHER" id="PTHR33989">
    <property type="match status" value="1"/>
</dbReference>
<evidence type="ECO:0000259" key="10">
    <source>
        <dbReference type="PROSITE" id="PS51105"/>
    </source>
</evidence>
<comment type="function">
    <text evidence="8">The phosphoenolpyruvate-dependent sugar phosphotransferase system (PTS), a major carbohydrate active -transport system, catalyzes the phosphorylation of incoming sugar substrates concomitant with their translocation across the cell membrane.</text>
</comment>
<keyword evidence="12" id="KW-1185">Reference proteome</keyword>
<dbReference type="PANTHER" id="PTHR33989:SF11">
    <property type="entry name" value="LICHENAN PERMEASE IIC COMPONENT"/>
    <property type="match status" value="1"/>
</dbReference>
<dbReference type="InterPro" id="IPR004501">
    <property type="entry name" value="PTS_EIIC_3"/>
</dbReference>
<sequence>MFEKLADILDTKFSTPMAKLAEQRHLRAVRDGIVATLPLIIVSSMFMVIAFLPNSLPAEWGFTQFIMENQFKILLPYRMSMYIMTLYAVFGIGFSLSRSYDLDGLSGGILSELAFLLTIIPKMSPAVTEGITKLAENNQELADFVAQVPAGLVIPMPNLGSAGMFIGILAAFFAVEVYRLTQTSGFKISMPPQVPASVARSFESLTPAAIILLVVATITMFLDIDVHGIVAKIVTPLVHASDTLPSAIVIVFLTTFFWSFGIHGASIVGSLVRPVWLILLDENIQAFADKTTIPNIAAEPFYQWFVWIGGAGSALGLAILLVFMAKSKYLKTLGRTAIVPAIFNINEPIIFGLPIVLNPTIIIPFNLVPLVSLVISWFATKLGLVNPVVSSPAWTLPGPIGAFLATGTDWRAIILSIVLILVSVVGYYPFVKIYDRQLLKEEAGQDITAE</sequence>
<dbReference type="RefSeq" id="WP_006418789.1">
    <property type="nucleotide sequence ID" value="NZ_AENN01000017.1"/>
</dbReference>
<evidence type="ECO:0000256" key="5">
    <source>
        <dbReference type="ARBA" id="ARBA00022692"/>
    </source>
</evidence>
<dbReference type="GO" id="GO:0005886">
    <property type="term" value="C:plasma membrane"/>
    <property type="evidence" value="ECO:0007669"/>
    <property type="project" value="UniProtKB-SubCell"/>
</dbReference>